<protein>
    <recommendedName>
        <fullName evidence="1">UPF0225 protein JL107_03830</fullName>
    </recommendedName>
</protein>
<proteinExistence type="inferred from homology"/>
<name>A0A938YI71_9ACTN</name>
<dbReference type="EMBL" id="JAERWL010000005">
    <property type="protein sequence ID" value="MBM9475569.1"/>
    <property type="molecule type" value="Genomic_DNA"/>
</dbReference>
<feature type="domain" description="YchJ-like middle NTF2-like" evidence="2">
    <location>
        <begin position="36"/>
        <end position="132"/>
    </location>
</feature>
<dbReference type="Pfam" id="PF17775">
    <property type="entry name" value="YchJ_M-like"/>
    <property type="match status" value="1"/>
</dbReference>
<organism evidence="3 4">
    <name type="scientific">Nakamurella flavida</name>
    <dbReference type="NCBI Taxonomy" id="363630"/>
    <lineage>
        <taxon>Bacteria</taxon>
        <taxon>Bacillati</taxon>
        <taxon>Actinomycetota</taxon>
        <taxon>Actinomycetes</taxon>
        <taxon>Nakamurellales</taxon>
        <taxon>Nakamurellaceae</taxon>
        <taxon>Nakamurella</taxon>
    </lineage>
</organism>
<dbReference type="RefSeq" id="WP_205255682.1">
    <property type="nucleotide sequence ID" value="NZ_BAAAPV010000002.1"/>
</dbReference>
<dbReference type="InterPro" id="IPR023006">
    <property type="entry name" value="YchJ-like"/>
</dbReference>
<evidence type="ECO:0000259" key="2">
    <source>
        <dbReference type="Pfam" id="PF17775"/>
    </source>
</evidence>
<sequence length="133" mass="14562">MPPRRPHRPAGCPCGSGLNLVECCGPIVEGTVTAPTALRLMRSRYTAYALGAVDHLLRTWHPTTRPPPFEPDGRRRWLGLDILGTTGGGLLQSTGTVEFVAHFQDAGARRPDAQRENSRFTRVAGLWVYVDAL</sequence>
<dbReference type="AlphaFoldDB" id="A0A938YI71"/>
<dbReference type="HAMAP" id="MF_00612">
    <property type="entry name" value="UPF0225"/>
    <property type="match status" value="1"/>
</dbReference>
<dbReference type="InterPro" id="IPR032710">
    <property type="entry name" value="NTF2-like_dom_sf"/>
</dbReference>
<comment type="caution">
    <text evidence="3">The sequence shown here is derived from an EMBL/GenBank/DDBJ whole genome shotgun (WGS) entry which is preliminary data.</text>
</comment>
<accession>A0A938YI71</accession>
<dbReference type="Gene3D" id="3.10.450.50">
    <property type="match status" value="1"/>
</dbReference>
<comment type="similarity">
    <text evidence="1">Belongs to the UPF0225 family.</text>
</comment>
<dbReference type="Proteomes" id="UP000663801">
    <property type="component" value="Unassembled WGS sequence"/>
</dbReference>
<dbReference type="InterPro" id="IPR048469">
    <property type="entry name" value="YchJ-like_M"/>
</dbReference>
<evidence type="ECO:0000313" key="3">
    <source>
        <dbReference type="EMBL" id="MBM9475569.1"/>
    </source>
</evidence>
<dbReference type="SUPFAM" id="SSF54427">
    <property type="entry name" value="NTF2-like"/>
    <property type="match status" value="1"/>
</dbReference>
<evidence type="ECO:0000256" key="1">
    <source>
        <dbReference type="HAMAP-Rule" id="MF_00612"/>
    </source>
</evidence>
<reference evidence="3" key="1">
    <citation type="submission" date="2021-01" db="EMBL/GenBank/DDBJ databases">
        <title>KCTC 19127 draft genome.</title>
        <authorList>
            <person name="An D."/>
        </authorList>
    </citation>
    <scope>NUCLEOTIDE SEQUENCE</scope>
    <source>
        <strain evidence="3">KCTC 19127</strain>
    </source>
</reference>
<evidence type="ECO:0000313" key="4">
    <source>
        <dbReference type="Proteomes" id="UP000663801"/>
    </source>
</evidence>
<keyword evidence="4" id="KW-1185">Reference proteome</keyword>
<gene>
    <name evidence="3" type="ORF">JL107_03830</name>
</gene>